<evidence type="ECO:0000313" key="3">
    <source>
        <dbReference type="EMBL" id="OGY50985.1"/>
    </source>
</evidence>
<dbReference type="NCBIfam" id="TIGR00696">
    <property type="entry name" value="wecG_tagA_cpsF"/>
    <property type="match status" value="1"/>
</dbReference>
<dbReference type="CDD" id="cd06533">
    <property type="entry name" value="Glyco_transf_WecG_TagA"/>
    <property type="match status" value="1"/>
</dbReference>
<gene>
    <name evidence="3" type="ORF">A3J59_00615</name>
</gene>
<dbReference type="PANTHER" id="PTHR34136">
    <property type="match status" value="1"/>
</dbReference>
<evidence type="ECO:0000256" key="2">
    <source>
        <dbReference type="ARBA" id="ARBA00022679"/>
    </source>
</evidence>
<comment type="caution">
    <text evidence="3">The sequence shown here is derived from an EMBL/GenBank/DDBJ whole genome shotgun (WGS) entry which is preliminary data.</text>
</comment>
<proteinExistence type="predicted"/>
<accession>A0A1G1YF56</accession>
<evidence type="ECO:0008006" key="5">
    <source>
        <dbReference type="Google" id="ProtNLM"/>
    </source>
</evidence>
<keyword evidence="1" id="KW-0328">Glycosyltransferase</keyword>
<dbReference type="GO" id="GO:0016758">
    <property type="term" value="F:hexosyltransferase activity"/>
    <property type="evidence" value="ECO:0007669"/>
    <property type="project" value="TreeGrafter"/>
</dbReference>
<evidence type="ECO:0000313" key="4">
    <source>
        <dbReference type="Proteomes" id="UP000177310"/>
    </source>
</evidence>
<protein>
    <recommendedName>
        <fullName evidence="5">Glycosyltransferase</fullName>
    </recommendedName>
</protein>
<evidence type="ECO:0000256" key="1">
    <source>
        <dbReference type="ARBA" id="ARBA00022676"/>
    </source>
</evidence>
<dbReference type="AlphaFoldDB" id="A0A1G1YF56"/>
<organism evidence="3 4">
    <name type="scientific">Candidatus Buchananbacteria bacterium RIFCSPHIGHO2_02_FULL_56_16</name>
    <dbReference type="NCBI Taxonomy" id="1797542"/>
    <lineage>
        <taxon>Bacteria</taxon>
        <taxon>Candidatus Buchananiibacteriota</taxon>
    </lineage>
</organism>
<dbReference type="Pfam" id="PF03808">
    <property type="entry name" value="Glyco_tran_WecG"/>
    <property type="match status" value="1"/>
</dbReference>
<dbReference type="STRING" id="1797542.A3J59_00615"/>
<name>A0A1G1YF56_9BACT</name>
<keyword evidence="2" id="KW-0808">Transferase</keyword>
<dbReference type="EMBL" id="MHIL01000026">
    <property type="protein sequence ID" value="OGY50985.1"/>
    <property type="molecule type" value="Genomic_DNA"/>
</dbReference>
<dbReference type="Proteomes" id="UP000177310">
    <property type="component" value="Unassembled WGS sequence"/>
</dbReference>
<dbReference type="InterPro" id="IPR004629">
    <property type="entry name" value="WecG_TagA_CpsF"/>
</dbReference>
<sequence length="248" mass="27740">MDKVEILGVAIDNVSYQEAVERIRTFLRSPHQHYVVTPNPEFLVTAQIDAPFRQILNYADLTVADGVGLIHAARWLGKQLQRTTGVDLFWNLCELAQREVLPIFLLGGGEGVATATAAVLTKYFPKLIVSGTESGGAVSAEGNSTDDGQLIFTINQAKPMLLFVAFGCPKQEKWIFRHLDQLPSVKVAMGVGGSFDFISGHVTRAPEVLRSLGLEWLYRLIKEPWRWKRIYTAVVIFPFLVLRQKLKM</sequence>
<reference evidence="3 4" key="1">
    <citation type="journal article" date="2016" name="Nat. Commun.">
        <title>Thousands of microbial genomes shed light on interconnected biogeochemical processes in an aquifer system.</title>
        <authorList>
            <person name="Anantharaman K."/>
            <person name="Brown C.T."/>
            <person name="Hug L.A."/>
            <person name="Sharon I."/>
            <person name="Castelle C.J."/>
            <person name="Probst A.J."/>
            <person name="Thomas B.C."/>
            <person name="Singh A."/>
            <person name="Wilkins M.J."/>
            <person name="Karaoz U."/>
            <person name="Brodie E.L."/>
            <person name="Williams K.H."/>
            <person name="Hubbard S.S."/>
            <person name="Banfield J.F."/>
        </authorList>
    </citation>
    <scope>NUCLEOTIDE SEQUENCE [LARGE SCALE GENOMIC DNA]</scope>
</reference>
<dbReference type="PANTHER" id="PTHR34136:SF1">
    <property type="entry name" value="UDP-N-ACETYL-D-MANNOSAMINURONIC ACID TRANSFERASE"/>
    <property type="match status" value="1"/>
</dbReference>